<dbReference type="OrthoDB" id="1523530at2"/>
<keyword evidence="1" id="KW-0472">Membrane</keyword>
<evidence type="ECO:0000313" key="3">
    <source>
        <dbReference type="Proteomes" id="UP000233398"/>
    </source>
</evidence>
<protein>
    <submittedName>
        <fullName evidence="2">Uncharacterized protein</fullName>
    </submittedName>
</protein>
<gene>
    <name evidence="2" type="ORF">CWD77_06330</name>
</gene>
<keyword evidence="1" id="KW-0812">Transmembrane</keyword>
<dbReference type="RefSeq" id="WP_101072485.1">
    <property type="nucleotide sequence ID" value="NZ_PISP01000001.1"/>
</dbReference>
<dbReference type="EMBL" id="PISP01000001">
    <property type="protein sequence ID" value="PKD45069.1"/>
    <property type="molecule type" value="Genomic_DNA"/>
</dbReference>
<dbReference type="AlphaFoldDB" id="A0A2N0VLN6"/>
<name>A0A2N0VLN6_9BACT</name>
<accession>A0A2N0VLN6</accession>
<comment type="caution">
    <text evidence="2">The sequence shown here is derived from an EMBL/GenBank/DDBJ whole genome shotgun (WGS) entry which is preliminary data.</text>
</comment>
<organism evidence="2 3">
    <name type="scientific">Rhodohalobacter barkolensis</name>
    <dbReference type="NCBI Taxonomy" id="2053187"/>
    <lineage>
        <taxon>Bacteria</taxon>
        <taxon>Pseudomonadati</taxon>
        <taxon>Balneolota</taxon>
        <taxon>Balneolia</taxon>
        <taxon>Balneolales</taxon>
        <taxon>Balneolaceae</taxon>
        <taxon>Rhodohalobacter</taxon>
    </lineage>
</organism>
<keyword evidence="1" id="KW-1133">Transmembrane helix</keyword>
<proteinExistence type="predicted"/>
<sequence>MNKLTRHQAELLLPAVIDDEASDQEKSAFFEYLKYDRELEREYYSTLQIKRLLNEHLPKKPAPEYLKNKILRQIEEEREKDKLTQDGDPVIMHKKASSEKGSWDVLLKSGFRYMAAAAVILMITLMIVQLLERSTGLNNQEMFVIENISAQHFAGAGGKLLEPHFSTNSPEEAEQYLLNHHGLNMTIPHLKGADFAGIVLADFHNGMEVPLLEYVQNEIDENIFIFAINLSQLQNVNSMKREDNAAESCTTQTDYFVNNIDGIHVVSWLWEDNWYSAVSNHNGHDLAALVEPLNAD</sequence>
<reference evidence="2 3" key="1">
    <citation type="submission" date="2017-11" db="EMBL/GenBank/DDBJ databases">
        <title>Rhodohalobacter 15182 sp. nov., isolated from a salt lake.</title>
        <authorList>
            <person name="Han S."/>
        </authorList>
    </citation>
    <scope>NUCLEOTIDE SEQUENCE [LARGE SCALE GENOMIC DNA]</scope>
    <source>
        <strain evidence="2 3">15182</strain>
    </source>
</reference>
<evidence type="ECO:0000313" key="2">
    <source>
        <dbReference type="EMBL" id="PKD45069.1"/>
    </source>
</evidence>
<feature type="transmembrane region" description="Helical" evidence="1">
    <location>
        <begin position="110"/>
        <end position="131"/>
    </location>
</feature>
<dbReference type="Proteomes" id="UP000233398">
    <property type="component" value="Unassembled WGS sequence"/>
</dbReference>
<evidence type="ECO:0000256" key="1">
    <source>
        <dbReference type="SAM" id="Phobius"/>
    </source>
</evidence>
<keyword evidence="3" id="KW-1185">Reference proteome</keyword>